<dbReference type="Pfam" id="PF20365">
    <property type="entry name" value="DUF6660"/>
    <property type="match status" value="1"/>
</dbReference>
<protein>
    <submittedName>
        <fullName evidence="1">Uncharacterized protein</fullName>
    </submittedName>
</protein>
<dbReference type="Proteomes" id="UP000190235">
    <property type="component" value="Chromosome I"/>
</dbReference>
<name>A0A1M7I6W6_9FLAO</name>
<dbReference type="RefSeq" id="WP_079733768.1">
    <property type="nucleotide sequence ID" value="NZ_LT670848.1"/>
</dbReference>
<dbReference type="OrthoDB" id="997115at2"/>
<accession>A0A1M7I6W6</accession>
<evidence type="ECO:0000313" key="2">
    <source>
        <dbReference type="Proteomes" id="UP000190235"/>
    </source>
</evidence>
<dbReference type="InterPro" id="IPR046601">
    <property type="entry name" value="DUF6660"/>
</dbReference>
<reference evidence="2" key="1">
    <citation type="submission" date="2016-11" db="EMBL/GenBank/DDBJ databases">
        <authorList>
            <person name="Varghese N."/>
            <person name="Submissions S."/>
        </authorList>
    </citation>
    <scope>NUCLEOTIDE SEQUENCE [LARGE SCALE GENOMIC DNA]</scope>
    <source>
        <strain evidence="2">ACAM 48</strain>
    </source>
</reference>
<dbReference type="STRING" id="143223.SAMN05878281_0430"/>
<gene>
    <name evidence="1" type="ORF">SAMN05878281_0430</name>
</gene>
<proteinExistence type="predicted"/>
<keyword evidence="2" id="KW-1185">Reference proteome</keyword>
<dbReference type="AlphaFoldDB" id="A0A1M7I6W6"/>
<sequence length="104" mass="11858">MKILAIILSAYFLGLNFIPCDDAVVYDGQEEFSVVFDADQDHRESDRQDECPPFCQCHCCHVHVIQFSTITFEVLEPAISTLIVQKGEKFGEEIPNTHFQPPRV</sequence>
<evidence type="ECO:0000313" key="1">
    <source>
        <dbReference type="EMBL" id="SHM36293.1"/>
    </source>
</evidence>
<organism evidence="1 2">
    <name type="scientific">Salegentibacter salegens</name>
    <dbReference type="NCBI Taxonomy" id="143223"/>
    <lineage>
        <taxon>Bacteria</taxon>
        <taxon>Pseudomonadati</taxon>
        <taxon>Bacteroidota</taxon>
        <taxon>Flavobacteriia</taxon>
        <taxon>Flavobacteriales</taxon>
        <taxon>Flavobacteriaceae</taxon>
        <taxon>Salegentibacter</taxon>
    </lineage>
</organism>
<dbReference type="EMBL" id="LT670848">
    <property type="protein sequence ID" value="SHM36293.1"/>
    <property type="molecule type" value="Genomic_DNA"/>
</dbReference>